<dbReference type="InterPro" id="IPR036983">
    <property type="entry name" value="AIM24_sf"/>
</dbReference>
<reference evidence="1" key="1">
    <citation type="submission" date="2012-01" db="EMBL/GenBank/DDBJ databases">
        <title>The Genome Sequence of Treponema denticola H-22.</title>
        <authorList>
            <consortium name="The Broad Institute Genome Sequencing Platform"/>
            <person name="Earl A."/>
            <person name="Ward D."/>
            <person name="Feldgarden M."/>
            <person name="Gevers D."/>
            <person name="Blanton J.M."/>
            <person name="Fenno C.J."/>
            <person name="Baranova O.V."/>
            <person name="Mathney J."/>
            <person name="Dewhirst F.E."/>
            <person name="Izard J."/>
            <person name="Young S.K."/>
            <person name="Zeng Q."/>
            <person name="Gargeya S."/>
            <person name="Fitzgerald M."/>
            <person name="Haas B."/>
            <person name="Abouelleil A."/>
            <person name="Alvarado L."/>
            <person name="Arachchi H.M."/>
            <person name="Berlin A."/>
            <person name="Chapman S.B."/>
            <person name="Gearin G."/>
            <person name="Goldberg J."/>
            <person name="Griggs A."/>
            <person name="Gujja S."/>
            <person name="Hansen M."/>
            <person name="Heiman D."/>
            <person name="Howarth C."/>
            <person name="Larimer J."/>
            <person name="Lui A."/>
            <person name="MacDonald P.J.P."/>
            <person name="McCowen C."/>
            <person name="Montmayeur A."/>
            <person name="Murphy C."/>
            <person name="Neiman D."/>
            <person name="Pearson M."/>
            <person name="Priest M."/>
            <person name="Roberts A."/>
            <person name="Saif S."/>
            <person name="Shea T."/>
            <person name="Sisk P."/>
            <person name="Stolte C."/>
            <person name="Sykes S."/>
            <person name="Wortman J."/>
            <person name="Nusbaum C."/>
            <person name="Birren B."/>
        </authorList>
    </citation>
    <scope>NUCLEOTIDE SEQUENCE [LARGE SCALE GENOMIC DNA]</scope>
    <source>
        <strain evidence="1">H-22</strain>
    </source>
</reference>
<sequence>MEYKIIGDAFPAVVCKLRAGEKMITQSGGMAWMSSGISMETSAGGVGKALGRMFSGESLFLNKYTANADGEISFASRFPGAIKAFEITSGSSLIAQKTAFLASTEGVDLSIYFQKKLGAGFFGGEGFIMQKLSGNGTVFLEIDGSAIEYTLGAGETMLLDTGYLAAMEETCKMEVEMIKGVKNILFGGEGLFNTKVTGPGKIIIQTMPIHAVAQSLIPFLPHGK</sequence>
<comment type="caution">
    <text evidence="1">The sequence shown here is derived from an EMBL/GenBank/DDBJ whole genome shotgun (WGS) entry which is preliminary data.</text>
</comment>
<dbReference type="PANTHER" id="PTHR43657:SF1">
    <property type="entry name" value="ALTERED INHERITANCE OF MITOCHONDRIA PROTEIN 24, MITOCHONDRIAL"/>
    <property type="match status" value="1"/>
</dbReference>
<dbReference type="PATRIC" id="fig|999432.5.peg.2313"/>
<dbReference type="Proteomes" id="UP000011705">
    <property type="component" value="Chromosome"/>
</dbReference>
<organism evidence="1">
    <name type="scientific">Treponema denticola H-22</name>
    <dbReference type="NCBI Taxonomy" id="999432"/>
    <lineage>
        <taxon>Bacteria</taxon>
        <taxon>Pseudomonadati</taxon>
        <taxon>Spirochaetota</taxon>
        <taxon>Spirochaetia</taxon>
        <taxon>Spirochaetales</taxon>
        <taxon>Treponemataceae</taxon>
        <taxon>Treponema</taxon>
    </lineage>
</organism>
<dbReference type="InterPro" id="IPR016031">
    <property type="entry name" value="Trp_RNA-bd_attenuator-like_dom"/>
</dbReference>
<dbReference type="EMBL" id="AGDV01000021">
    <property type="protein sequence ID" value="EMB30541.1"/>
    <property type="molecule type" value="Genomic_DNA"/>
</dbReference>
<dbReference type="Pfam" id="PF01987">
    <property type="entry name" value="AIM24"/>
    <property type="match status" value="1"/>
</dbReference>
<gene>
    <name evidence="1" type="ORF">HMPREF9726_02226</name>
</gene>
<evidence type="ECO:0000313" key="1">
    <source>
        <dbReference type="EMBL" id="EMB30541.1"/>
    </source>
</evidence>
<name>A0A0E2E372_TREDN</name>
<dbReference type="HOGENOM" id="CLU_040551_0_1_12"/>
<dbReference type="NCBIfam" id="TIGR00266">
    <property type="entry name" value="TIGR00266 family protein"/>
    <property type="match status" value="1"/>
</dbReference>
<protein>
    <submittedName>
        <fullName evidence="1">TIGR00266 family protein</fullName>
    </submittedName>
</protein>
<dbReference type="AlphaFoldDB" id="A0A0E2E372"/>
<dbReference type="Gene3D" id="3.60.160.10">
    <property type="entry name" value="Mitochondrial biogenesis AIM24"/>
    <property type="match status" value="1"/>
</dbReference>
<dbReference type="RefSeq" id="WP_002685650.1">
    <property type="nucleotide sequence ID" value="NZ_CM001795.1"/>
</dbReference>
<accession>A0A0E2E372</accession>
<dbReference type="PANTHER" id="PTHR43657">
    <property type="entry name" value="TRYPTOPHAN RNA-BINDING ATTENUATOR PROTEIN-LIKE PROTEIN"/>
    <property type="match status" value="1"/>
</dbReference>
<dbReference type="SUPFAM" id="SSF51219">
    <property type="entry name" value="TRAP-like"/>
    <property type="match status" value="1"/>
</dbReference>
<dbReference type="InterPro" id="IPR002838">
    <property type="entry name" value="AIM24"/>
</dbReference>
<proteinExistence type="predicted"/>